<dbReference type="SUPFAM" id="SSF53067">
    <property type="entry name" value="Actin-like ATPase domain"/>
    <property type="match status" value="1"/>
</dbReference>
<reference evidence="4" key="1">
    <citation type="submission" date="2021-02" db="EMBL/GenBank/DDBJ databases">
        <authorList>
            <person name="Dougan E. K."/>
            <person name="Rhodes N."/>
            <person name="Thang M."/>
            <person name="Chan C."/>
        </authorList>
    </citation>
    <scope>NUCLEOTIDE SEQUENCE</scope>
</reference>
<organism evidence="4 5">
    <name type="scientific">Symbiodinium natans</name>
    <dbReference type="NCBI Taxonomy" id="878477"/>
    <lineage>
        <taxon>Eukaryota</taxon>
        <taxon>Sar</taxon>
        <taxon>Alveolata</taxon>
        <taxon>Dinophyceae</taxon>
        <taxon>Suessiales</taxon>
        <taxon>Symbiodiniaceae</taxon>
        <taxon>Symbiodinium</taxon>
    </lineage>
</organism>
<dbReference type="OrthoDB" id="6220758at2759"/>
<gene>
    <name evidence="4" type="primary">ARP6</name>
    <name evidence="4" type="ORF">SNAT2548_LOCUS28298</name>
</gene>
<feature type="region of interest" description="Disordered" evidence="3">
    <location>
        <begin position="351"/>
        <end position="600"/>
    </location>
</feature>
<feature type="compositionally biased region" description="Low complexity" evidence="3">
    <location>
        <begin position="582"/>
        <end position="594"/>
    </location>
</feature>
<evidence type="ECO:0000313" key="5">
    <source>
        <dbReference type="Proteomes" id="UP000604046"/>
    </source>
</evidence>
<proteinExistence type="inferred from homology"/>
<feature type="compositionally biased region" description="Pro residues" evidence="3">
    <location>
        <begin position="570"/>
        <end position="581"/>
    </location>
</feature>
<dbReference type="InterPro" id="IPR004000">
    <property type="entry name" value="Actin"/>
</dbReference>
<dbReference type="EMBL" id="CAJNDS010002512">
    <property type="protein sequence ID" value="CAE7505195.1"/>
    <property type="molecule type" value="Genomic_DNA"/>
</dbReference>
<feature type="compositionally biased region" description="Basic residues" evidence="3">
    <location>
        <begin position="430"/>
        <end position="440"/>
    </location>
</feature>
<dbReference type="Proteomes" id="UP000604046">
    <property type="component" value="Unassembled WGS sequence"/>
</dbReference>
<name>A0A812SYP3_9DINO</name>
<dbReference type="InterPro" id="IPR043129">
    <property type="entry name" value="ATPase_NBD"/>
</dbReference>
<evidence type="ECO:0000256" key="1">
    <source>
        <dbReference type="ARBA" id="ARBA00049360"/>
    </source>
</evidence>
<feature type="region of interest" description="Disordered" evidence="3">
    <location>
        <begin position="613"/>
        <end position="635"/>
    </location>
</feature>
<dbReference type="PANTHER" id="PTHR11937">
    <property type="entry name" value="ACTIN"/>
    <property type="match status" value="1"/>
</dbReference>
<feature type="compositionally biased region" description="Polar residues" evidence="3">
    <location>
        <begin position="452"/>
        <end position="465"/>
    </location>
</feature>
<comment type="caution">
    <text evidence="4">The sequence shown here is derived from an EMBL/GenBank/DDBJ whole genome shotgun (WGS) entry which is preliminary data.</text>
</comment>
<dbReference type="AlphaFoldDB" id="A0A812SYP3"/>
<accession>A0A812SYP3</accession>
<comment type="catalytic activity">
    <reaction evidence="1">
        <text>ATP + H2O = ADP + phosphate + H(+)</text>
        <dbReference type="Rhea" id="RHEA:13065"/>
        <dbReference type="ChEBI" id="CHEBI:15377"/>
        <dbReference type="ChEBI" id="CHEBI:15378"/>
        <dbReference type="ChEBI" id="CHEBI:30616"/>
        <dbReference type="ChEBI" id="CHEBI:43474"/>
        <dbReference type="ChEBI" id="CHEBI:456216"/>
    </reaction>
</comment>
<feature type="compositionally biased region" description="Basic and acidic residues" evidence="3">
    <location>
        <begin position="356"/>
        <end position="376"/>
    </location>
</feature>
<evidence type="ECO:0000313" key="4">
    <source>
        <dbReference type="EMBL" id="CAE7505195.1"/>
    </source>
</evidence>
<dbReference type="Pfam" id="PF00022">
    <property type="entry name" value="Actin"/>
    <property type="match status" value="1"/>
</dbReference>
<evidence type="ECO:0000256" key="2">
    <source>
        <dbReference type="RuleBase" id="RU000487"/>
    </source>
</evidence>
<evidence type="ECO:0000256" key="3">
    <source>
        <dbReference type="SAM" id="MobiDB-lite"/>
    </source>
</evidence>
<comment type="similarity">
    <text evidence="2">Belongs to the actin family.</text>
</comment>
<sequence>MGMFVLYSFQEDAFWRVVPGTRRAKELEDAWREHPLFANSKDPLDGLINPDDYEKGLEEAWERAKPAGSTVLVILPPLTPAFIKEDVLQMLVEHLGFARAAAIESVSVALQSPGLVALLQQNPSPCCTVLNVGFSCCFAQPSIEGLAVESAGRRLNIGGRVLTNLLVERLKLWHFNLSESWLLVEDILKRTGEVLRNLDAALDNDFSGVAPLTYVLPDFEEDMTGFVQDQGASGEQDAEDATSFGRQRVTLTAERVVIPEALFRPQDHGLPLCGLPELVYAAILAVPEETWRPHFGRVVLCGGLARLPGLASRLRLDLRQLLPSHWPVEVIVEEEPELSFWRGAAQHALNSDEVWDEARQRSADTPGRPDQRRMTSDRGSAGSKLPQLSRRDLSIPSPATASGTGMPGMSLPHKEVRGQSDLSLGGSSPPRKKGKGKGKTHSVPQGGVSSGRRISTATIVSSVVNRQPAPASESPPLQEASAQPEPLVETSPVQAHGSPAPEAEATDDPDATATVVDSTDASNNEQPTQSEHVDTAVTVPSVESTDGTESAVGEAPVLLPSASEDVPDVPDWPPELPPPSDASPASSSPGSGLDFPDLPADLREEGFWTWTPTRKRLKRKAPASDYVQLRKGTAD</sequence>
<protein>
    <submittedName>
        <fullName evidence="4">ARP6 protein</fullName>
    </submittedName>
</protein>
<dbReference type="Gene3D" id="3.30.420.40">
    <property type="match status" value="2"/>
</dbReference>
<dbReference type="SMART" id="SM00268">
    <property type="entry name" value="ACTIN"/>
    <property type="match status" value="1"/>
</dbReference>
<keyword evidence="5" id="KW-1185">Reference proteome</keyword>
<feature type="compositionally biased region" description="Low complexity" evidence="3">
    <location>
        <begin position="511"/>
        <end position="522"/>
    </location>
</feature>